<gene>
    <name evidence="4" type="ORF">COW24_05965</name>
</gene>
<dbReference type="InterPro" id="IPR011611">
    <property type="entry name" value="PfkB_dom"/>
</dbReference>
<evidence type="ECO:0000256" key="2">
    <source>
        <dbReference type="ARBA" id="ARBA00022777"/>
    </source>
</evidence>
<keyword evidence="1" id="KW-0808">Transferase</keyword>
<dbReference type="Proteomes" id="UP000230292">
    <property type="component" value="Unassembled WGS sequence"/>
</dbReference>
<dbReference type="Pfam" id="PF00294">
    <property type="entry name" value="PfkB"/>
    <property type="match status" value="1"/>
</dbReference>
<dbReference type="PANTHER" id="PTHR10584">
    <property type="entry name" value="SUGAR KINASE"/>
    <property type="match status" value="1"/>
</dbReference>
<comment type="caution">
    <text evidence="4">The sequence shown here is derived from an EMBL/GenBank/DDBJ whole genome shotgun (WGS) entry which is preliminary data.</text>
</comment>
<dbReference type="Gene3D" id="3.40.1190.20">
    <property type="match status" value="1"/>
</dbReference>
<dbReference type="EMBL" id="PFGC01000062">
    <property type="protein sequence ID" value="PIW36323.1"/>
    <property type="molecule type" value="Genomic_DNA"/>
</dbReference>
<evidence type="ECO:0000313" key="5">
    <source>
        <dbReference type="Proteomes" id="UP000230292"/>
    </source>
</evidence>
<proteinExistence type="predicted"/>
<reference evidence="4 5" key="1">
    <citation type="submission" date="2017-09" db="EMBL/GenBank/DDBJ databases">
        <title>Depth-based differentiation of microbial function through sediment-hosted aquifers and enrichment of novel symbionts in the deep terrestrial subsurface.</title>
        <authorList>
            <person name="Probst A.J."/>
            <person name="Ladd B."/>
            <person name="Jarett J.K."/>
            <person name="Geller-Mcgrath D.E."/>
            <person name="Sieber C.M."/>
            <person name="Emerson J.B."/>
            <person name="Anantharaman K."/>
            <person name="Thomas B.C."/>
            <person name="Malmstrom R."/>
            <person name="Stieglmeier M."/>
            <person name="Klingl A."/>
            <person name="Woyke T."/>
            <person name="Ryan C.M."/>
            <person name="Banfield J.F."/>
        </authorList>
    </citation>
    <scope>NUCLEOTIDE SEQUENCE [LARGE SCALE GENOMIC DNA]</scope>
    <source>
        <strain evidence="4">CG15_BIG_FIL_POST_REV_8_21_14_020_45_12</strain>
    </source>
</reference>
<evidence type="ECO:0000313" key="4">
    <source>
        <dbReference type="EMBL" id="PIW36323.1"/>
    </source>
</evidence>
<dbReference type="PANTHER" id="PTHR10584:SF166">
    <property type="entry name" value="RIBOKINASE"/>
    <property type="match status" value="1"/>
</dbReference>
<evidence type="ECO:0000256" key="1">
    <source>
        <dbReference type="ARBA" id="ARBA00022679"/>
    </source>
</evidence>
<name>A0A2M7H267_9BACT</name>
<sequence length="335" mass="36786">MALRKRKTKFEIVSVGSAVRDVVFYTDASCIVPNPDSDPTKERLLCFEFGAKIRSSDVRFGFGGGAANSSINFVGLGFRAAALVSVSDDFDGRAIEQQLRSRGVSSSLIHVSKKHRTGLSFLVVDKATSEHTAYVYYGCAADLDFSLPELKRNPTEWYYVSAVPSPGWKGLFTHLIETDSKIAWNPGGKQLKAGYKGLRTFLKRTSILIVNKDEAAELTMSHPDCDRPGTIKQMLKRIQSWGPEVVLITNSQKGSTAYDGQNYYHRDSPHDSPVDTTGAGDCFGSSFTAGIIRYKGDIARAMELAQKNATSVVHSVGAQNGFITWDKLPKNLRKV</sequence>
<dbReference type="AlphaFoldDB" id="A0A2M7H267"/>
<accession>A0A2M7H267</accession>
<keyword evidence="2" id="KW-0418">Kinase</keyword>
<protein>
    <recommendedName>
        <fullName evidence="3">Carbohydrate kinase PfkB domain-containing protein</fullName>
    </recommendedName>
</protein>
<feature type="domain" description="Carbohydrate kinase PfkB" evidence="3">
    <location>
        <begin position="12"/>
        <end position="321"/>
    </location>
</feature>
<organism evidence="4 5">
    <name type="scientific">Candidatus Kerfeldbacteria bacterium CG15_BIG_FIL_POST_REV_8_21_14_020_45_12</name>
    <dbReference type="NCBI Taxonomy" id="2014247"/>
    <lineage>
        <taxon>Bacteria</taxon>
        <taxon>Candidatus Kerfeldiibacteriota</taxon>
    </lineage>
</organism>
<dbReference type="SUPFAM" id="SSF53613">
    <property type="entry name" value="Ribokinase-like"/>
    <property type="match status" value="1"/>
</dbReference>
<dbReference type="InterPro" id="IPR029056">
    <property type="entry name" value="Ribokinase-like"/>
</dbReference>
<evidence type="ECO:0000259" key="3">
    <source>
        <dbReference type="Pfam" id="PF00294"/>
    </source>
</evidence>
<dbReference type="GO" id="GO:0016301">
    <property type="term" value="F:kinase activity"/>
    <property type="evidence" value="ECO:0007669"/>
    <property type="project" value="UniProtKB-KW"/>
</dbReference>